<evidence type="ECO:0000313" key="4">
    <source>
        <dbReference type="Proteomes" id="UP000799424"/>
    </source>
</evidence>
<feature type="transmembrane region" description="Helical" evidence="1">
    <location>
        <begin position="12"/>
        <end position="35"/>
    </location>
</feature>
<proteinExistence type="predicted"/>
<organism evidence="3 4">
    <name type="scientific">Ophiobolus disseminans</name>
    <dbReference type="NCBI Taxonomy" id="1469910"/>
    <lineage>
        <taxon>Eukaryota</taxon>
        <taxon>Fungi</taxon>
        <taxon>Dikarya</taxon>
        <taxon>Ascomycota</taxon>
        <taxon>Pezizomycotina</taxon>
        <taxon>Dothideomycetes</taxon>
        <taxon>Pleosporomycetidae</taxon>
        <taxon>Pleosporales</taxon>
        <taxon>Pleosporineae</taxon>
        <taxon>Phaeosphaeriaceae</taxon>
        <taxon>Ophiobolus</taxon>
    </lineage>
</organism>
<dbReference type="AlphaFoldDB" id="A0A6A6ZUZ9"/>
<dbReference type="InterPro" id="IPR056121">
    <property type="entry name" value="DUF7704"/>
</dbReference>
<dbReference type="EMBL" id="MU006229">
    <property type="protein sequence ID" value="KAF2824890.1"/>
    <property type="molecule type" value="Genomic_DNA"/>
</dbReference>
<evidence type="ECO:0000313" key="3">
    <source>
        <dbReference type="EMBL" id="KAF2824890.1"/>
    </source>
</evidence>
<dbReference type="PANTHER" id="PTHR37019">
    <property type="entry name" value="CHROMOSOME 1, WHOLE GENOME SHOTGUN SEQUENCE"/>
    <property type="match status" value="1"/>
</dbReference>
<evidence type="ECO:0000256" key="1">
    <source>
        <dbReference type="SAM" id="Phobius"/>
    </source>
</evidence>
<dbReference type="Proteomes" id="UP000799424">
    <property type="component" value="Unassembled WGS sequence"/>
</dbReference>
<gene>
    <name evidence="3" type="ORF">CC86DRAFT_296314</name>
</gene>
<keyword evidence="4" id="KW-1185">Reference proteome</keyword>
<protein>
    <recommendedName>
        <fullName evidence="2">DUF7704 domain-containing protein</fullName>
    </recommendedName>
</protein>
<reference evidence="3" key="1">
    <citation type="journal article" date="2020" name="Stud. Mycol.">
        <title>101 Dothideomycetes genomes: a test case for predicting lifestyles and emergence of pathogens.</title>
        <authorList>
            <person name="Haridas S."/>
            <person name="Albert R."/>
            <person name="Binder M."/>
            <person name="Bloem J."/>
            <person name="Labutti K."/>
            <person name="Salamov A."/>
            <person name="Andreopoulos B."/>
            <person name="Baker S."/>
            <person name="Barry K."/>
            <person name="Bills G."/>
            <person name="Bluhm B."/>
            <person name="Cannon C."/>
            <person name="Castanera R."/>
            <person name="Culley D."/>
            <person name="Daum C."/>
            <person name="Ezra D."/>
            <person name="Gonzalez J."/>
            <person name="Henrissat B."/>
            <person name="Kuo A."/>
            <person name="Liang C."/>
            <person name="Lipzen A."/>
            <person name="Lutzoni F."/>
            <person name="Magnuson J."/>
            <person name="Mondo S."/>
            <person name="Nolan M."/>
            <person name="Ohm R."/>
            <person name="Pangilinan J."/>
            <person name="Park H.-J."/>
            <person name="Ramirez L."/>
            <person name="Alfaro M."/>
            <person name="Sun H."/>
            <person name="Tritt A."/>
            <person name="Yoshinaga Y."/>
            <person name="Zwiers L.-H."/>
            <person name="Turgeon B."/>
            <person name="Goodwin S."/>
            <person name="Spatafora J."/>
            <person name="Crous P."/>
            <person name="Grigoriev I."/>
        </authorList>
    </citation>
    <scope>NUCLEOTIDE SEQUENCE</scope>
    <source>
        <strain evidence="3">CBS 113818</strain>
    </source>
</reference>
<keyword evidence="1" id="KW-0472">Membrane</keyword>
<dbReference type="Pfam" id="PF24803">
    <property type="entry name" value="DUF7704"/>
    <property type="match status" value="1"/>
</dbReference>
<feature type="transmembrane region" description="Helical" evidence="1">
    <location>
        <begin position="127"/>
        <end position="147"/>
    </location>
</feature>
<accession>A0A6A6ZUZ9</accession>
<keyword evidence="1" id="KW-1133">Transmembrane helix</keyword>
<name>A0A6A6ZUZ9_9PLEO</name>
<dbReference type="PANTHER" id="PTHR37019:SF1">
    <property type="entry name" value="EXPERA DOMAIN-CONTAINING PROTEIN"/>
    <property type="match status" value="1"/>
</dbReference>
<dbReference type="OrthoDB" id="5313995at2759"/>
<feature type="domain" description="DUF7704" evidence="2">
    <location>
        <begin position="8"/>
        <end position="145"/>
    </location>
</feature>
<feature type="transmembrane region" description="Helical" evidence="1">
    <location>
        <begin position="91"/>
        <end position="115"/>
    </location>
</feature>
<sequence>MAAATPARIPAVYRLIFLWIEPASILAGAVYAHFLTPTYLDLTHAPTAPGLSVPISTQIVMSQLANLYLGLAILEASVLRATTDVQVWKTFITGLLIADIGHLYSVAPLGSWVYWQYWRWNAIDCGNVPFVYFLAILRSLFLLGVGFEKHKPKLT</sequence>
<feature type="transmembrane region" description="Helical" evidence="1">
    <location>
        <begin position="55"/>
        <end position="79"/>
    </location>
</feature>
<keyword evidence="1" id="KW-0812">Transmembrane</keyword>
<evidence type="ECO:0000259" key="2">
    <source>
        <dbReference type="Pfam" id="PF24803"/>
    </source>
</evidence>